<comment type="function">
    <text evidence="10">FliG is one of three proteins (FliG, FliN, FliM) that forms the rotor-mounted switch complex (C ring), located at the base of the basal body. This complex interacts with the CheY and CheZ chemotaxis proteins, in addition to contacting components of the motor that determine the direction of flagellar rotation.</text>
</comment>
<evidence type="ECO:0000313" key="16">
    <source>
        <dbReference type="Proteomes" id="UP000324252"/>
    </source>
</evidence>
<dbReference type="Pfam" id="PF14841">
    <property type="entry name" value="FliG_M"/>
    <property type="match status" value="1"/>
</dbReference>
<dbReference type="GO" id="GO:0009425">
    <property type="term" value="C:bacterial-type flagellum basal body"/>
    <property type="evidence" value="ECO:0007669"/>
    <property type="project" value="UniProtKB-SubCell"/>
</dbReference>
<evidence type="ECO:0000256" key="5">
    <source>
        <dbReference type="ARBA" id="ARBA00022475"/>
    </source>
</evidence>
<keyword evidence="15" id="KW-0969">Cilium</keyword>
<dbReference type="InterPro" id="IPR028263">
    <property type="entry name" value="FliG_N"/>
</dbReference>
<name>A0A1H0AQM0_9RHOB</name>
<comment type="similarity">
    <text evidence="3">Belongs to the FliG family.</text>
</comment>
<keyword evidence="5" id="KW-1003">Cell membrane</keyword>
<dbReference type="Pfam" id="PF14842">
    <property type="entry name" value="FliG_N"/>
    <property type="match status" value="1"/>
</dbReference>
<evidence type="ECO:0000259" key="13">
    <source>
        <dbReference type="Pfam" id="PF14841"/>
    </source>
</evidence>
<evidence type="ECO:0000256" key="8">
    <source>
        <dbReference type="ARBA" id="ARBA00023136"/>
    </source>
</evidence>
<comment type="subcellular location">
    <subcellularLocation>
        <location evidence="1">Bacterial flagellum basal body</location>
    </subcellularLocation>
    <subcellularLocation>
        <location evidence="2">Cell membrane</location>
        <topology evidence="2">Peripheral membrane protein</topology>
        <orientation evidence="2">Cytoplasmic side</orientation>
    </subcellularLocation>
</comment>
<dbReference type="GO" id="GO:0005886">
    <property type="term" value="C:plasma membrane"/>
    <property type="evidence" value="ECO:0007669"/>
    <property type="project" value="UniProtKB-SubCell"/>
</dbReference>
<keyword evidence="8" id="KW-0472">Membrane</keyword>
<sequence length="356" mass="38517">MTQLTPIAQAARAPEPQAPRLTRRQKAAIVVRFLLNEGAPLSLSDLPEDLQAALTQQIGRMRLVDRATLAQVIGEFAQELEQIGLSFPRGLTGALSELDGRISARTAARLRREAGVRQLGDPWDRLRALDLPALLDIVDRESTEIAAVVLSKLDTPRAADLLGALPGERARHLTYAVSQTGTITPDAVYRIGLSLATQLDDVPERAFADAPDRRVGAILNLSPSATRDALLQGLEEEDSAFADRVRKSIFVFADIPARIAPPDIPRILREVDQPTIVTALRFSADAGADARDAAEFVLSNISKRMAEGLREEMAELGPVREKPGEEAQNALIAAIRTLESAGEIALQTREEPDDAG</sequence>
<keyword evidence="6" id="KW-0145">Chemotaxis</keyword>
<evidence type="ECO:0000256" key="11">
    <source>
        <dbReference type="SAM" id="MobiDB-lite"/>
    </source>
</evidence>
<feature type="compositionally biased region" description="Low complexity" evidence="11">
    <location>
        <begin position="1"/>
        <end position="20"/>
    </location>
</feature>
<evidence type="ECO:0000256" key="7">
    <source>
        <dbReference type="ARBA" id="ARBA00022779"/>
    </source>
</evidence>
<keyword evidence="9" id="KW-0975">Bacterial flagellum</keyword>
<keyword evidence="16" id="KW-1185">Reference proteome</keyword>
<dbReference type="OrthoDB" id="7616820at2"/>
<keyword evidence="15" id="KW-0966">Cell projection</keyword>
<dbReference type="Pfam" id="PF01706">
    <property type="entry name" value="FliG_C"/>
    <property type="match status" value="1"/>
</dbReference>
<dbReference type="Gene3D" id="1.10.220.30">
    <property type="match status" value="3"/>
</dbReference>
<evidence type="ECO:0000256" key="9">
    <source>
        <dbReference type="ARBA" id="ARBA00023143"/>
    </source>
</evidence>
<accession>A0A1H0AQM0</accession>
<keyword evidence="7" id="KW-0283">Flagellar rotation</keyword>
<proteinExistence type="inferred from homology"/>
<evidence type="ECO:0000259" key="14">
    <source>
        <dbReference type="Pfam" id="PF14842"/>
    </source>
</evidence>
<protein>
    <recommendedName>
        <fullName evidence="4">Flagellar motor switch protein FliG</fullName>
    </recommendedName>
</protein>
<dbReference type="PRINTS" id="PR00954">
    <property type="entry name" value="FLGMOTORFLIG"/>
</dbReference>
<evidence type="ECO:0000259" key="12">
    <source>
        <dbReference type="Pfam" id="PF01706"/>
    </source>
</evidence>
<evidence type="ECO:0000256" key="4">
    <source>
        <dbReference type="ARBA" id="ARBA00021870"/>
    </source>
</evidence>
<dbReference type="Proteomes" id="UP000324252">
    <property type="component" value="Unassembled WGS sequence"/>
</dbReference>
<dbReference type="GO" id="GO:0071973">
    <property type="term" value="P:bacterial-type flagellum-dependent cell motility"/>
    <property type="evidence" value="ECO:0007669"/>
    <property type="project" value="InterPro"/>
</dbReference>
<evidence type="ECO:0000256" key="10">
    <source>
        <dbReference type="ARBA" id="ARBA00025598"/>
    </source>
</evidence>
<dbReference type="InterPro" id="IPR032779">
    <property type="entry name" value="FliG_M"/>
</dbReference>
<dbReference type="InterPro" id="IPR011002">
    <property type="entry name" value="FliG_a-hlx"/>
</dbReference>
<feature type="domain" description="Flagellar motor switch protein FliG N-terminal" evidence="14">
    <location>
        <begin position="21"/>
        <end position="120"/>
    </location>
</feature>
<reference evidence="15 16" key="1">
    <citation type="submission" date="2016-11" db="EMBL/GenBank/DDBJ databases">
        <authorList>
            <person name="Varghese N."/>
            <person name="Submissions S."/>
        </authorList>
    </citation>
    <scope>NUCLEOTIDE SEQUENCE [LARGE SCALE GENOMIC DNA]</scope>
    <source>
        <strain evidence="15 16">DSM 29620</strain>
    </source>
</reference>
<dbReference type="GO" id="GO:0003774">
    <property type="term" value="F:cytoskeletal motor activity"/>
    <property type="evidence" value="ECO:0007669"/>
    <property type="project" value="InterPro"/>
</dbReference>
<organism evidence="15 16">
    <name type="scientific">Lutimaribacter pacificus</name>
    <dbReference type="NCBI Taxonomy" id="391948"/>
    <lineage>
        <taxon>Bacteria</taxon>
        <taxon>Pseudomonadati</taxon>
        <taxon>Pseudomonadota</taxon>
        <taxon>Alphaproteobacteria</taxon>
        <taxon>Rhodobacterales</taxon>
        <taxon>Roseobacteraceae</taxon>
        <taxon>Lutimaribacter</taxon>
    </lineage>
</organism>
<feature type="region of interest" description="Disordered" evidence="11">
    <location>
        <begin position="1"/>
        <end position="21"/>
    </location>
</feature>
<evidence type="ECO:0000256" key="3">
    <source>
        <dbReference type="ARBA" id="ARBA00010299"/>
    </source>
</evidence>
<evidence type="ECO:0000313" key="15">
    <source>
        <dbReference type="EMBL" id="SHJ66183.1"/>
    </source>
</evidence>
<dbReference type="PANTHER" id="PTHR30534">
    <property type="entry name" value="FLAGELLAR MOTOR SWITCH PROTEIN FLIG"/>
    <property type="match status" value="1"/>
</dbReference>
<feature type="domain" description="Flagellar motor switch protein FliG middle" evidence="13">
    <location>
        <begin position="134"/>
        <end position="204"/>
    </location>
</feature>
<evidence type="ECO:0000256" key="6">
    <source>
        <dbReference type="ARBA" id="ARBA00022500"/>
    </source>
</evidence>
<evidence type="ECO:0000256" key="2">
    <source>
        <dbReference type="ARBA" id="ARBA00004413"/>
    </source>
</evidence>
<dbReference type="AlphaFoldDB" id="A0A1H0AQM0"/>
<dbReference type="SUPFAM" id="SSF48029">
    <property type="entry name" value="FliG"/>
    <property type="match status" value="2"/>
</dbReference>
<dbReference type="PANTHER" id="PTHR30534:SF0">
    <property type="entry name" value="FLAGELLAR MOTOR SWITCH PROTEIN FLIG"/>
    <property type="match status" value="1"/>
</dbReference>
<dbReference type="InterPro" id="IPR023087">
    <property type="entry name" value="Flg_Motor_Flig_C"/>
</dbReference>
<dbReference type="RefSeq" id="WP_149786192.1">
    <property type="nucleotide sequence ID" value="NZ_FNIO01000001.1"/>
</dbReference>
<dbReference type="InterPro" id="IPR000090">
    <property type="entry name" value="Flg_Motor_Flig"/>
</dbReference>
<evidence type="ECO:0000256" key="1">
    <source>
        <dbReference type="ARBA" id="ARBA00004117"/>
    </source>
</evidence>
<feature type="domain" description="Flagellar motor switch protein FliG C-terminal" evidence="12">
    <location>
        <begin position="233"/>
        <end position="346"/>
    </location>
</feature>
<dbReference type="GO" id="GO:0006935">
    <property type="term" value="P:chemotaxis"/>
    <property type="evidence" value="ECO:0007669"/>
    <property type="project" value="UniProtKB-KW"/>
</dbReference>
<gene>
    <name evidence="15" type="ORF">SAMN05444142_101956</name>
</gene>
<keyword evidence="15" id="KW-0282">Flagellum</keyword>
<dbReference type="EMBL" id="FQZZ01000001">
    <property type="protein sequence ID" value="SHJ66183.1"/>
    <property type="molecule type" value="Genomic_DNA"/>
</dbReference>